<sequence>MNTAAPGSWLITGFHTSPPSPSAAMNTIKGGAPGRILIVTNAMLTVTLRSRPGAIKLGNRVAERAPCLV</sequence>
<dbReference type="Proteomes" id="UP000637628">
    <property type="component" value="Unassembled WGS sequence"/>
</dbReference>
<evidence type="ECO:0000313" key="3">
    <source>
        <dbReference type="Proteomes" id="UP000637628"/>
    </source>
</evidence>
<gene>
    <name evidence="2" type="ORF">Adu01nite_65920</name>
</gene>
<comment type="caution">
    <text evidence="2">The sequence shown here is derived from an EMBL/GenBank/DDBJ whole genome shotgun (WGS) entry which is preliminary data.</text>
</comment>
<reference evidence="2 3" key="1">
    <citation type="submission" date="2021-01" db="EMBL/GenBank/DDBJ databases">
        <title>Whole genome shotgun sequence of Actinoplanes durhamensis NBRC 14914.</title>
        <authorList>
            <person name="Komaki H."/>
            <person name="Tamura T."/>
        </authorList>
    </citation>
    <scope>NUCLEOTIDE SEQUENCE [LARGE SCALE GENOMIC DNA]</scope>
    <source>
        <strain evidence="2 3">NBRC 14914</strain>
    </source>
</reference>
<organism evidence="2 3">
    <name type="scientific">Paractinoplanes durhamensis</name>
    <dbReference type="NCBI Taxonomy" id="113563"/>
    <lineage>
        <taxon>Bacteria</taxon>
        <taxon>Bacillati</taxon>
        <taxon>Actinomycetota</taxon>
        <taxon>Actinomycetes</taxon>
        <taxon>Micromonosporales</taxon>
        <taxon>Micromonosporaceae</taxon>
        <taxon>Paractinoplanes</taxon>
    </lineage>
</organism>
<name>A0ABQ3Z5Y9_9ACTN</name>
<accession>A0ABQ3Z5Y9</accession>
<evidence type="ECO:0000256" key="1">
    <source>
        <dbReference type="SAM" id="MobiDB-lite"/>
    </source>
</evidence>
<proteinExistence type="predicted"/>
<dbReference type="EMBL" id="BOML01000053">
    <property type="protein sequence ID" value="GIE05242.1"/>
    <property type="molecule type" value="Genomic_DNA"/>
</dbReference>
<evidence type="ECO:0000313" key="2">
    <source>
        <dbReference type="EMBL" id="GIE05242.1"/>
    </source>
</evidence>
<protein>
    <submittedName>
        <fullName evidence="2">Uncharacterized protein</fullName>
    </submittedName>
</protein>
<keyword evidence="3" id="KW-1185">Reference proteome</keyword>
<feature type="region of interest" description="Disordered" evidence="1">
    <location>
        <begin position="1"/>
        <end position="22"/>
    </location>
</feature>